<dbReference type="InterPro" id="IPR008207">
    <property type="entry name" value="Sig_transdc_His_kin_Hpt_dom"/>
</dbReference>
<sequence>MNVPNTIFIDETTEILAQLEQDVVSLEQSPHDADLLNRMFRGIHTIKGSGGMFGFDYLSEQAHVMENVFDRLRDRELQVTRQIIDLTLQGIDQLKLMLQDPDEHPRTAGWDQLAEGTTGAATSDAPPATPDSTEATFGVYHIYFRPDPQLMMHGARPLLLIQELEELGEVRVTADDAAIPDFESLDPEQCLCSFDILLAGEIPEQDIRDVFMFVEHGAELRIRRIAISQDDPQELPRLGEILQQRTGISDEQMQRILDEQQRYLKLGELAVAKGYVRKEDVDGALQEQRFVREQAARHSQASSSLRIPGAKVDAAVNLVGELVTMQARLSRRAHELQDPLMGSIVEGLELLVADLRQGVMSMRLVPLQDTFLGFRRLVRDLANDTGKALNLELSGGETEMDKLVIDRLKGPLVHLIRNCADHGIEGAEQRAGAGKPVEGTIRIAARYIGSQVEIEIADDGGGVDLERVRRKAVERGILAEGEVLEPGDVLAILAAPGFSTSEQVSSVSGRGVGMDAVQMEVEALSGQLSMDSTEGQGTVFRIRLPLTLAIIDSLLVRVGQEFFTIHLSDVDECFILRDAPQVLGTRKRITSHNGAALPYIDLRQHLGLPGTTPQIANVVVSAAAGQPVGIVVDQIVGQSQAVIKPLSGAVHTAPEISGSTILGDGGISFILDIVRLVGSLS</sequence>
<dbReference type="Pfam" id="PF01627">
    <property type="entry name" value="Hpt"/>
    <property type="match status" value="1"/>
</dbReference>
<dbReference type="SUPFAM" id="SSF47384">
    <property type="entry name" value="Homodimeric domain of signal transducing histidine kinase"/>
    <property type="match status" value="1"/>
</dbReference>
<evidence type="ECO:0000256" key="8">
    <source>
        <dbReference type="ARBA" id="ARBA00022777"/>
    </source>
</evidence>
<accession>H9UFG4</accession>
<dbReference type="InterPro" id="IPR036641">
    <property type="entry name" value="HPT_dom_sf"/>
</dbReference>
<proteinExistence type="predicted"/>
<dbReference type="Gene3D" id="3.30.70.1110">
    <property type="entry name" value="Histidine kinase CheA-like, P2 response regulator-binding domain"/>
    <property type="match status" value="1"/>
</dbReference>
<keyword evidence="7" id="KW-0547">Nucleotide-binding</keyword>
<dbReference type="Proteomes" id="UP000007383">
    <property type="component" value="Chromosome"/>
</dbReference>
<evidence type="ECO:0000259" key="15">
    <source>
        <dbReference type="PROSITE" id="PS50894"/>
    </source>
</evidence>
<evidence type="ECO:0000313" key="16">
    <source>
        <dbReference type="EMBL" id="AFG36257.1"/>
    </source>
</evidence>
<evidence type="ECO:0000256" key="5">
    <source>
        <dbReference type="ARBA" id="ARBA00022553"/>
    </source>
</evidence>
<evidence type="ECO:0000256" key="3">
    <source>
        <dbReference type="ARBA" id="ARBA00021495"/>
    </source>
</evidence>
<dbReference type="InterPro" id="IPR005467">
    <property type="entry name" value="His_kinase_dom"/>
</dbReference>
<reference evidence="17" key="1">
    <citation type="journal article" date="2013" name="Stand. Genomic Sci.">
        <title>Complete genome sequence of the halophilic bacterium Spirochaeta africana type strain (Z-7692(T)) from the alkaline Lake Magadi in the East African Rift.</title>
        <authorList>
            <person name="Liolos K."/>
            <person name="Abt B."/>
            <person name="Scheuner C."/>
            <person name="Teshima H."/>
            <person name="Held B."/>
            <person name="Lapidus A."/>
            <person name="Nolan M."/>
            <person name="Lucas S."/>
            <person name="Deshpande S."/>
            <person name="Cheng J.F."/>
            <person name="Tapia R."/>
            <person name="Goodwin L.A."/>
            <person name="Pitluck S."/>
            <person name="Pagani I."/>
            <person name="Ivanova N."/>
            <person name="Mavromatis K."/>
            <person name="Mikhailova N."/>
            <person name="Huntemann M."/>
            <person name="Pati A."/>
            <person name="Chen A."/>
            <person name="Palaniappan K."/>
            <person name="Land M."/>
            <person name="Rohde M."/>
            <person name="Tindall B.J."/>
            <person name="Detter J.C."/>
            <person name="Goker M."/>
            <person name="Bristow J."/>
            <person name="Eisen J.A."/>
            <person name="Markowitz V."/>
            <person name="Hugenholtz P."/>
            <person name="Woyke T."/>
            <person name="Klenk H.P."/>
            <person name="Kyrpides N.C."/>
        </authorList>
    </citation>
    <scope>NUCLEOTIDE SEQUENCE</scope>
    <source>
        <strain evidence="17">ATCC 700263 / DSM 8902 / Z-7692</strain>
    </source>
</reference>
<evidence type="ECO:0000256" key="10">
    <source>
        <dbReference type="ARBA" id="ARBA00023012"/>
    </source>
</evidence>
<evidence type="ECO:0000259" key="14">
    <source>
        <dbReference type="PROSITE" id="PS50851"/>
    </source>
</evidence>
<dbReference type="GO" id="GO:0006935">
    <property type="term" value="P:chemotaxis"/>
    <property type="evidence" value="ECO:0007669"/>
    <property type="project" value="UniProtKB-KW"/>
</dbReference>
<keyword evidence="10" id="KW-0902">Two-component regulatory system</keyword>
<dbReference type="SUPFAM" id="SSF55874">
    <property type="entry name" value="ATPase domain of HSP90 chaperone/DNA topoisomerase II/histidine kinase"/>
    <property type="match status" value="1"/>
</dbReference>
<evidence type="ECO:0000256" key="11">
    <source>
        <dbReference type="ARBA" id="ARBA00035100"/>
    </source>
</evidence>
<evidence type="ECO:0000256" key="9">
    <source>
        <dbReference type="ARBA" id="ARBA00022840"/>
    </source>
</evidence>
<dbReference type="RefSeq" id="WP_014454255.1">
    <property type="nucleotide sequence ID" value="NC_017098.1"/>
</dbReference>
<dbReference type="InterPro" id="IPR037257">
    <property type="entry name" value="T2SS_E_N_sf"/>
</dbReference>
<dbReference type="SUPFAM" id="SSF47226">
    <property type="entry name" value="Histidine-containing phosphotransfer domain, HPT domain"/>
    <property type="match status" value="1"/>
</dbReference>
<feature type="domain" description="CheW-like" evidence="14">
    <location>
        <begin position="550"/>
        <end position="681"/>
    </location>
</feature>
<feature type="domain" description="Histidine kinase" evidence="13">
    <location>
        <begin position="300"/>
        <end position="548"/>
    </location>
</feature>
<dbReference type="Pfam" id="PF02518">
    <property type="entry name" value="HATPase_c"/>
    <property type="match status" value="1"/>
</dbReference>
<dbReference type="Gene3D" id="2.30.30.40">
    <property type="entry name" value="SH3 Domains"/>
    <property type="match status" value="1"/>
</dbReference>
<dbReference type="InterPro" id="IPR037052">
    <property type="entry name" value="CheA-like_P2_sf"/>
</dbReference>
<evidence type="ECO:0000256" key="12">
    <source>
        <dbReference type="PROSITE-ProRule" id="PRU00110"/>
    </source>
</evidence>
<evidence type="ECO:0000256" key="1">
    <source>
        <dbReference type="ARBA" id="ARBA00000085"/>
    </source>
</evidence>
<comment type="function">
    <text evidence="11">Involved in the transmission of sensory signals from the chemoreceptors to the flagellar motors. CheA is autophosphorylated; it can transfer its phosphate group to either CheB or CheY.</text>
</comment>
<dbReference type="EMBL" id="CP003282">
    <property type="protein sequence ID" value="AFG36257.1"/>
    <property type="molecule type" value="Genomic_DNA"/>
</dbReference>
<name>H9UFG4_SPIAZ</name>
<dbReference type="OrthoDB" id="9803176at2"/>
<dbReference type="Pfam" id="PF02895">
    <property type="entry name" value="H-kinase_dim"/>
    <property type="match status" value="1"/>
</dbReference>
<protein>
    <recommendedName>
        <fullName evidence="3">Chemotaxis protein CheA</fullName>
        <ecNumber evidence="2">2.7.13.3</ecNumber>
    </recommendedName>
</protein>
<keyword evidence="4" id="KW-0145">Chemotaxis</keyword>
<dbReference type="InterPro" id="IPR002545">
    <property type="entry name" value="CheW-lke_dom"/>
</dbReference>
<dbReference type="Gene3D" id="1.20.120.160">
    <property type="entry name" value="HPT domain"/>
    <property type="match status" value="1"/>
</dbReference>
<dbReference type="PANTHER" id="PTHR43395">
    <property type="entry name" value="SENSOR HISTIDINE KINASE CHEA"/>
    <property type="match status" value="1"/>
</dbReference>
<feature type="domain" description="HPt" evidence="15">
    <location>
        <begin position="1"/>
        <end position="101"/>
    </location>
</feature>
<dbReference type="Pfam" id="PF01584">
    <property type="entry name" value="CheW"/>
    <property type="match status" value="1"/>
</dbReference>
<evidence type="ECO:0000256" key="7">
    <source>
        <dbReference type="ARBA" id="ARBA00022741"/>
    </source>
</evidence>
<evidence type="ECO:0000259" key="13">
    <source>
        <dbReference type="PROSITE" id="PS50109"/>
    </source>
</evidence>
<gene>
    <name evidence="16" type="ordered locus">Spiaf_0148</name>
</gene>
<dbReference type="PRINTS" id="PR00344">
    <property type="entry name" value="BCTRLSENSOR"/>
</dbReference>
<keyword evidence="5 12" id="KW-0597">Phosphoprotein</keyword>
<dbReference type="GO" id="GO:0000155">
    <property type="term" value="F:phosphorelay sensor kinase activity"/>
    <property type="evidence" value="ECO:0007669"/>
    <property type="project" value="InterPro"/>
</dbReference>
<dbReference type="InterPro" id="IPR003594">
    <property type="entry name" value="HATPase_dom"/>
</dbReference>
<keyword evidence="8 16" id="KW-0418">Kinase</keyword>
<dbReference type="FunFam" id="3.30.565.10:FF:000016">
    <property type="entry name" value="Chemotaxis protein CheA, putative"/>
    <property type="match status" value="1"/>
</dbReference>
<dbReference type="KEGG" id="sfc:Spiaf_0148"/>
<dbReference type="HOGENOM" id="CLU_000650_3_6_12"/>
<dbReference type="PROSITE" id="PS50851">
    <property type="entry name" value="CHEW"/>
    <property type="match status" value="1"/>
</dbReference>
<dbReference type="Gene3D" id="3.30.565.10">
    <property type="entry name" value="Histidine kinase-like ATPase, C-terminal domain"/>
    <property type="match status" value="1"/>
</dbReference>
<dbReference type="EC" id="2.7.13.3" evidence="2"/>
<dbReference type="eggNOG" id="COG0643">
    <property type="taxonomic scope" value="Bacteria"/>
</dbReference>
<keyword evidence="6" id="KW-0808">Transferase</keyword>
<dbReference type="InterPro" id="IPR036890">
    <property type="entry name" value="HATPase_C_sf"/>
</dbReference>
<organism evidence="16 17">
    <name type="scientific">Spirochaeta africana (strain ATCC 700263 / DSM 8902 / Z-7692)</name>
    <dbReference type="NCBI Taxonomy" id="889378"/>
    <lineage>
        <taxon>Bacteria</taxon>
        <taxon>Pseudomonadati</taxon>
        <taxon>Spirochaetota</taxon>
        <taxon>Spirochaetia</taxon>
        <taxon>Spirochaetales</taxon>
        <taxon>Spirochaetaceae</taxon>
        <taxon>Spirochaeta</taxon>
    </lineage>
</organism>
<keyword evidence="17" id="KW-1185">Reference proteome</keyword>
<dbReference type="SMART" id="SM00387">
    <property type="entry name" value="HATPase_c"/>
    <property type="match status" value="1"/>
</dbReference>
<evidence type="ECO:0000313" key="17">
    <source>
        <dbReference type="Proteomes" id="UP000007383"/>
    </source>
</evidence>
<evidence type="ECO:0000256" key="2">
    <source>
        <dbReference type="ARBA" id="ARBA00012438"/>
    </source>
</evidence>
<dbReference type="PATRIC" id="fig|889378.3.peg.151"/>
<dbReference type="CDD" id="cd00088">
    <property type="entry name" value="HPT"/>
    <property type="match status" value="1"/>
</dbReference>
<dbReference type="SMART" id="SM00260">
    <property type="entry name" value="CheW"/>
    <property type="match status" value="1"/>
</dbReference>
<dbReference type="InterPro" id="IPR036097">
    <property type="entry name" value="HisK_dim/P_sf"/>
</dbReference>
<dbReference type="AlphaFoldDB" id="H9UFG4"/>
<dbReference type="SUPFAM" id="SSF50341">
    <property type="entry name" value="CheW-like"/>
    <property type="match status" value="1"/>
</dbReference>
<dbReference type="PANTHER" id="PTHR43395:SF10">
    <property type="entry name" value="CHEMOTAXIS PROTEIN CHEA"/>
    <property type="match status" value="1"/>
</dbReference>
<dbReference type="SMART" id="SM01231">
    <property type="entry name" value="H-kinase_dim"/>
    <property type="match status" value="1"/>
</dbReference>
<dbReference type="InterPro" id="IPR037006">
    <property type="entry name" value="CheA-like_homodim_sf"/>
</dbReference>
<comment type="catalytic activity">
    <reaction evidence="1">
        <text>ATP + protein L-histidine = ADP + protein N-phospho-L-histidine.</text>
        <dbReference type="EC" id="2.7.13.3"/>
    </reaction>
</comment>
<dbReference type="GO" id="GO:0005524">
    <property type="term" value="F:ATP binding"/>
    <property type="evidence" value="ECO:0007669"/>
    <property type="project" value="UniProtKB-KW"/>
</dbReference>
<dbReference type="PROSITE" id="PS50894">
    <property type="entry name" value="HPT"/>
    <property type="match status" value="1"/>
</dbReference>
<dbReference type="PROSITE" id="PS50109">
    <property type="entry name" value="HIS_KIN"/>
    <property type="match status" value="1"/>
</dbReference>
<feature type="modified residue" description="Phosphohistidine" evidence="12">
    <location>
        <position position="44"/>
    </location>
</feature>
<evidence type="ECO:0000256" key="4">
    <source>
        <dbReference type="ARBA" id="ARBA00022500"/>
    </source>
</evidence>
<dbReference type="SMART" id="SM00073">
    <property type="entry name" value="HPT"/>
    <property type="match status" value="1"/>
</dbReference>
<dbReference type="GO" id="GO:0005737">
    <property type="term" value="C:cytoplasm"/>
    <property type="evidence" value="ECO:0007669"/>
    <property type="project" value="InterPro"/>
</dbReference>
<keyword evidence="9" id="KW-0067">ATP-binding</keyword>
<dbReference type="STRING" id="889378.Spiaf_0148"/>
<dbReference type="InterPro" id="IPR036061">
    <property type="entry name" value="CheW-like_dom_sf"/>
</dbReference>
<evidence type="ECO:0000256" key="6">
    <source>
        <dbReference type="ARBA" id="ARBA00022679"/>
    </source>
</evidence>
<dbReference type="InterPro" id="IPR051315">
    <property type="entry name" value="Bact_Chemotaxis_CheA"/>
</dbReference>
<dbReference type="InterPro" id="IPR004105">
    <property type="entry name" value="CheA-like_dim"/>
</dbReference>
<dbReference type="Gene3D" id="1.10.287.560">
    <property type="entry name" value="Histidine kinase CheA-like, homodimeric domain"/>
    <property type="match status" value="1"/>
</dbReference>
<dbReference type="InterPro" id="IPR004358">
    <property type="entry name" value="Sig_transdc_His_kin-like_C"/>
</dbReference>
<dbReference type="SUPFAM" id="SSF160246">
    <property type="entry name" value="EspE N-terminal domain-like"/>
    <property type="match status" value="1"/>
</dbReference>